<keyword evidence="3" id="KW-1185">Reference proteome</keyword>
<dbReference type="RefSeq" id="WP_207223646.1">
    <property type="nucleotide sequence ID" value="NZ_SHKL01000001.1"/>
</dbReference>
<reference evidence="2 3" key="1">
    <citation type="submission" date="2019-02" db="EMBL/GenBank/DDBJ databases">
        <title>Sequencing the genomes of 1000 actinobacteria strains.</title>
        <authorList>
            <person name="Klenk H.-P."/>
        </authorList>
    </citation>
    <scope>NUCLEOTIDE SEQUENCE [LARGE SCALE GENOMIC DNA]</scope>
    <source>
        <strain evidence="2 3">DSM 45779</strain>
    </source>
</reference>
<dbReference type="Gene3D" id="3.40.50.1110">
    <property type="entry name" value="SGNH hydrolase"/>
    <property type="match status" value="1"/>
</dbReference>
<dbReference type="InterPro" id="IPR036514">
    <property type="entry name" value="SGNH_hydro_sf"/>
</dbReference>
<proteinExistence type="predicted"/>
<dbReference type="Pfam" id="PF13472">
    <property type="entry name" value="Lipase_GDSL_2"/>
    <property type="match status" value="1"/>
</dbReference>
<dbReference type="EMBL" id="SHKL01000001">
    <property type="protein sequence ID" value="RZT88017.1"/>
    <property type="molecule type" value="Genomic_DNA"/>
</dbReference>
<accession>A0A4Q7V0N5</accession>
<evidence type="ECO:0000259" key="1">
    <source>
        <dbReference type="Pfam" id="PF13472"/>
    </source>
</evidence>
<gene>
    <name evidence="2" type="ORF">EV383_4951</name>
</gene>
<feature type="domain" description="SGNH hydrolase-type esterase" evidence="1">
    <location>
        <begin position="17"/>
        <end position="200"/>
    </location>
</feature>
<dbReference type="GO" id="GO:0004622">
    <property type="term" value="F:phosphatidylcholine lysophospholipase activity"/>
    <property type="evidence" value="ECO:0007669"/>
    <property type="project" value="TreeGrafter"/>
</dbReference>
<dbReference type="PANTHER" id="PTHR30383:SF5">
    <property type="entry name" value="SGNH HYDROLASE-TYPE ESTERASE DOMAIN-CONTAINING PROTEIN"/>
    <property type="match status" value="1"/>
</dbReference>
<dbReference type="AlphaFoldDB" id="A0A4Q7V0N5"/>
<protein>
    <submittedName>
        <fullName evidence="2">Lysophospholipase L1-like esterase</fullName>
    </submittedName>
</protein>
<dbReference type="InterPro" id="IPR051532">
    <property type="entry name" value="Ester_Hydrolysis_Enzymes"/>
</dbReference>
<name>A0A4Q7V0N5_PSEST</name>
<organism evidence="2 3">
    <name type="scientific">Pseudonocardia sediminis</name>
    <dbReference type="NCBI Taxonomy" id="1397368"/>
    <lineage>
        <taxon>Bacteria</taxon>
        <taxon>Bacillati</taxon>
        <taxon>Actinomycetota</taxon>
        <taxon>Actinomycetes</taxon>
        <taxon>Pseudonocardiales</taxon>
        <taxon>Pseudonocardiaceae</taxon>
        <taxon>Pseudonocardia</taxon>
    </lineage>
</organism>
<sequence length="215" mass="22656">MRMRAGDEEARDVRVCAVGDSFVAGVGDPEHLGWAGRLAAGSHRDGLPLTFYNLGIRRDTTRDVLSRWRRELPPRLKVSGDGPVDARVVVSVGVNDTTAVPGGHGPSSRVGAAASAAHLEMLLGELSDLGWGLFVAGPPPVADAGQNTRIADLDTRFAEVCARAEVTYAPVFAALAADPTWTSEVAAGDGAHPAAAGYARLAELVRPVWRTWLGR</sequence>
<evidence type="ECO:0000313" key="2">
    <source>
        <dbReference type="EMBL" id="RZT88017.1"/>
    </source>
</evidence>
<dbReference type="Proteomes" id="UP000291591">
    <property type="component" value="Unassembled WGS sequence"/>
</dbReference>
<dbReference type="InterPro" id="IPR013830">
    <property type="entry name" value="SGNH_hydro"/>
</dbReference>
<dbReference type="SUPFAM" id="SSF52266">
    <property type="entry name" value="SGNH hydrolase"/>
    <property type="match status" value="1"/>
</dbReference>
<evidence type="ECO:0000313" key="3">
    <source>
        <dbReference type="Proteomes" id="UP000291591"/>
    </source>
</evidence>
<dbReference type="PANTHER" id="PTHR30383">
    <property type="entry name" value="THIOESTERASE 1/PROTEASE 1/LYSOPHOSPHOLIPASE L1"/>
    <property type="match status" value="1"/>
</dbReference>
<comment type="caution">
    <text evidence="2">The sequence shown here is derived from an EMBL/GenBank/DDBJ whole genome shotgun (WGS) entry which is preliminary data.</text>
</comment>